<accession>A0A6A5HNC1</accession>
<evidence type="ECO:0000256" key="2">
    <source>
        <dbReference type="ARBA" id="ARBA00023242"/>
    </source>
</evidence>
<dbReference type="EMBL" id="WUAV01000002">
    <property type="protein sequence ID" value="KAF1768094.1"/>
    <property type="molecule type" value="Genomic_DNA"/>
</dbReference>
<protein>
    <recommendedName>
        <fullName evidence="4">PAS domain-containing protein</fullName>
    </recommendedName>
</protein>
<feature type="compositionally biased region" description="Low complexity" evidence="3">
    <location>
        <begin position="589"/>
        <end position="613"/>
    </location>
</feature>
<dbReference type="GeneID" id="9817662"/>
<dbReference type="GO" id="GO:0000976">
    <property type="term" value="F:transcription cis-regulatory region binding"/>
    <property type="evidence" value="ECO:0007669"/>
    <property type="project" value="TreeGrafter"/>
</dbReference>
<comment type="caution">
    <text evidence="5">The sequence shown here is derived from an EMBL/GenBank/DDBJ whole genome shotgun (WGS) entry which is preliminary data.</text>
</comment>
<keyword evidence="2" id="KW-0539">Nucleus</keyword>
<dbReference type="InterPro" id="IPR035965">
    <property type="entry name" value="PAS-like_dom_sf"/>
</dbReference>
<evidence type="ECO:0000256" key="3">
    <source>
        <dbReference type="SAM" id="MobiDB-lite"/>
    </source>
</evidence>
<dbReference type="KEGG" id="crq:GCK72_008055"/>
<dbReference type="Proteomes" id="UP000483820">
    <property type="component" value="Chromosome II"/>
</dbReference>
<evidence type="ECO:0000313" key="6">
    <source>
        <dbReference type="Proteomes" id="UP000483820"/>
    </source>
</evidence>
<feature type="compositionally biased region" description="Basic and acidic residues" evidence="3">
    <location>
        <begin position="443"/>
        <end position="456"/>
    </location>
</feature>
<feature type="compositionally biased region" description="Polar residues" evidence="3">
    <location>
        <begin position="55"/>
        <end position="65"/>
    </location>
</feature>
<reference evidence="5 6" key="1">
    <citation type="submission" date="2019-12" db="EMBL/GenBank/DDBJ databases">
        <title>Chromosome-level assembly of the Caenorhabditis remanei genome.</title>
        <authorList>
            <person name="Teterina A.A."/>
            <person name="Willis J.H."/>
            <person name="Phillips P.C."/>
        </authorList>
    </citation>
    <scope>NUCLEOTIDE SEQUENCE [LARGE SCALE GENOMIC DNA]</scope>
    <source>
        <strain evidence="5 6">PX506</strain>
        <tissue evidence="5">Whole organism</tissue>
    </source>
</reference>
<dbReference type="GO" id="GO:0001222">
    <property type="term" value="F:transcription corepressor binding"/>
    <property type="evidence" value="ECO:0007669"/>
    <property type="project" value="TreeGrafter"/>
</dbReference>
<feature type="compositionally biased region" description="Pro residues" evidence="3">
    <location>
        <begin position="18"/>
        <end position="35"/>
    </location>
</feature>
<dbReference type="CDD" id="cd00130">
    <property type="entry name" value="PAS"/>
    <property type="match status" value="1"/>
</dbReference>
<dbReference type="PANTHER" id="PTHR11269">
    <property type="entry name" value="PERIOD CIRCADIAN PROTEIN"/>
    <property type="match status" value="1"/>
</dbReference>
<dbReference type="Pfam" id="PF14598">
    <property type="entry name" value="PAS_11"/>
    <property type="match status" value="1"/>
</dbReference>
<dbReference type="GO" id="GO:0000122">
    <property type="term" value="P:negative regulation of transcription by RNA polymerase II"/>
    <property type="evidence" value="ECO:0007669"/>
    <property type="project" value="TreeGrafter"/>
</dbReference>
<organism evidence="5 6">
    <name type="scientific">Caenorhabditis remanei</name>
    <name type="common">Caenorhabditis vulgaris</name>
    <dbReference type="NCBI Taxonomy" id="31234"/>
    <lineage>
        <taxon>Eukaryota</taxon>
        <taxon>Metazoa</taxon>
        <taxon>Ecdysozoa</taxon>
        <taxon>Nematoda</taxon>
        <taxon>Chromadorea</taxon>
        <taxon>Rhabditida</taxon>
        <taxon>Rhabditina</taxon>
        <taxon>Rhabditomorpha</taxon>
        <taxon>Rhabditoidea</taxon>
        <taxon>Rhabditidae</taxon>
        <taxon>Peloderinae</taxon>
        <taxon>Caenorhabditis</taxon>
    </lineage>
</organism>
<feature type="region of interest" description="Disordered" evidence="3">
    <location>
        <begin position="436"/>
        <end position="468"/>
    </location>
</feature>
<dbReference type="GO" id="GO:0032922">
    <property type="term" value="P:circadian regulation of gene expression"/>
    <property type="evidence" value="ECO:0007669"/>
    <property type="project" value="TreeGrafter"/>
</dbReference>
<dbReference type="InterPro" id="IPR050760">
    <property type="entry name" value="Period_circadian_regulator"/>
</dbReference>
<proteinExistence type="predicted"/>
<feature type="region of interest" description="Disordered" evidence="3">
    <location>
        <begin position="1"/>
        <end position="66"/>
    </location>
</feature>
<evidence type="ECO:0000313" key="5">
    <source>
        <dbReference type="EMBL" id="KAF1768094.1"/>
    </source>
</evidence>
<comment type="subcellular location">
    <subcellularLocation>
        <location evidence="1">Nucleus</location>
    </subcellularLocation>
</comment>
<dbReference type="SUPFAM" id="SSF55785">
    <property type="entry name" value="PYP-like sensor domain (PAS domain)"/>
    <property type="match status" value="1"/>
</dbReference>
<dbReference type="InterPro" id="IPR000014">
    <property type="entry name" value="PAS"/>
</dbReference>
<gene>
    <name evidence="5" type="ORF">GCK72_008055</name>
</gene>
<dbReference type="AlphaFoldDB" id="A0A6A5HNC1"/>
<dbReference type="GO" id="GO:0005737">
    <property type="term" value="C:cytoplasm"/>
    <property type="evidence" value="ECO:0007669"/>
    <property type="project" value="TreeGrafter"/>
</dbReference>
<dbReference type="Gene3D" id="3.30.450.20">
    <property type="entry name" value="PAS domain"/>
    <property type="match status" value="1"/>
</dbReference>
<dbReference type="PANTHER" id="PTHR11269:SF16">
    <property type="entry name" value="PERIOD CIRCADIAN PROTEIN"/>
    <property type="match status" value="1"/>
</dbReference>
<name>A0A6A5HNC1_CAERE</name>
<dbReference type="CTD" id="9817662"/>
<dbReference type="SMART" id="SM00091">
    <property type="entry name" value="PAS"/>
    <property type="match status" value="1"/>
</dbReference>
<evidence type="ECO:0000256" key="1">
    <source>
        <dbReference type="ARBA" id="ARBA00004123"/>
    </source>
</evidence>
<dbReference type="RefSeq" id="XP_003105710.2">
    <property type="nucleotide sequence ID" value="XM_003105662.2"/>
</dbReference>
<sequence>MEPAGHSSATSNTTPVPQANPPQPTPAAAPSPPTLSTPGAAAQPSVMREDGATLSPPNTWSSSSVEYMDDADDNRLLFTCTFTLPHGTVLSSATYTDNFNEQYLPMGTNFLARLEPKGQSFILSAAAASVKQRIFARVAMPDGNLRACELLCEFEQDRAKITVLALRSAFNPQGATVSSNFHVFTFITKHSSTCALTHIDYASIPYLGLLPTDLIGKSLLAFVYSPDVHVVRQAHVDLHNSRGKIVKSIADLRLVAHNGSILRCQTEWSAYVNPWTRKMELVVARHRICSLPIGDADVISSPPAGIQTNTLPPVMAKTFEDELRTIMNKPVPSTSRSHQSLKEQHQLIQLAAGFPTTTDLGAYIDKIVEQLVVNSTAQQQQKVAVAAAAAAQAAQAAVVATAQIRKVASAPPTTSPDPPLSYTQINCLENVHRLLKSQSRPESPAKQDEPFDEKKYPPQTPLTREALSLHTKRFEDEYKDTWCRRLKRLSDDVPSSPPAKQSRPSGATPINWATHQKQDYYRTMAPAPPPPPGKNYQITYTPLDDPTDQKSTNTKSDVENLMYPVSGSKFSTPMRLSIDGGASTPPPLVQRLLLPRGATSTGGASPTSGSNSPPAFPKTSSSSSLLMLRDSQN</sequence>
<feature type="region of interest" description="Disordered" evidence="3">
    <location>
        <begin position="489"/>
        <end position="633"/>
    </location>
</feature>
<evidence type="ECO:0000259" key="4">
    <source>
        <dbReference type="SMART" id="SM00091"/>
    </source>
</evidence>
<feature type="domain" description="PAS" evidence="4">
    <location>
        <begin position="172"/>
        <end position="240"/>
    </location>
</feature>
<dbReference type="GO" id="GO:0043153">
    <property type="term" value="P:entrainment of circadian clock by photoperiod"/>
    <property type="evidence" value="ECO:0007669"/>
    <property type="project" value="TreeGrafter"/>
</dbReference>
<dbReference type="GO" id="GO:0005634">
    <property type="term" value="C:nucleus"/>
    <property type="evidence" value="ECO:0007669"/>
    <property type="project" value="UniProtKB-SubCell"/>
</dbReference>